<dbReference type="PROSITE" id="PS51318">
    <property type="entry name" value="TAT"/>
    <property type="match status" value="1"/>
</dbReference>
<gene>
    <name evidence="4" type="ORF">ACFSKW_29625</name>
</gene>
<reference evidence="5" key="1">
    <citation type="journal article" date="2019" name="Int. J. Syst. Evol. Microbiol.">
        <title>The Global Catalogue of Microorganisms (GCM) 10K type strain sequencing project: providing services to taxonomists for standard genome sequencing and annotation.</title>
        <authorList>
            <consortium name="The Broad Institute Genomics Platform"/>
            <consortium name="The Broad Institute Genome Sequencing Center for Infectious Disease"/>
            <person name="Wu L."/>
            <person name="Ma J."/>
        </authorList>
    </citation>
    <scope>NUCLEOTIDE SEQUENCE [LARGE SCALE GENOMIC DNA]</scope>
    <source>
        <strain evidence="5">ICMP 6774ER</strain>
    </source>
</reference>
<keyword evidence="5" id="KW-1185">Reference proteome</keyword>
<dbReference type="PANTHER" id="PTHR22642">
    <property type="entry name" value="IMIDAZOLONEPROPIONASE"/>
    <property type="match status" value="1"/>
</dbReference>
<evidence type="ECO:0000259" key="3">
    <source>
        <dbReference type="Pfam" id="PF07969"/>
    </source>
</evidence>
<name>A0ABW4T2I0_9ACTN</name>
<dbReference type="GO" id="GO:0016787">
    <property type="term" value="F:hydrolase activity"/>
    <property type="evidence" value="ECO:0007669"/>
    <property type="project" value="UniProtKB-KW"/>
</dbReference>
<proteinExistence type="predicted"/>
<dbReference type="InterPro" id="IPR006311">
    <property type="entry name" value="TAT_signal"/>
</dbReference>
<evidence type="ECO:0000256" key="2">
    <source>
        <dbReference type="SAM" id="SignalP"/>
    </source>
</evidence>
<dbReference type="EMBL" id="JBHUFV010000046">
    <property type="protein sequence ID" value="MFD1935638.1"/>
    <property type="molecule type" value="Genomic_DNA"/>
</dbReference>
<dbReference type="SUPFAM" id="SSF51338">
    <property type="entry name" value="Composite domain of metallo-dependent hydrolases"/>
    <property type="match status" value="1"/>
</dbReference>
<dbReference type="RefSeq" id="WP_379575758.1">
    <property type="nucleotide sequence ID" value="NZ_JBHUFV010000046.1"/>
</dbReference>
<protein>
    <submittedName>
        <fullName evidence="4">Amidohydrolase</fullName>
        <ecNumber evidence="4">3.5.-.-</ecNumber>
    </submittedName>
</protein>
<accession>A0ABW4T2I0</accession>
<organism evidence="4 5">
    <name type="scientific">Nonomuraea mangrovi</name>
    <dbReference type="NCBI Taxonomy" id="2316207"/>
    <lineage>
        <taxon>Bacteria</taxon>
        <taxon>Bacillati</taxon>
        <taxon>Actinomycetota</taxon>
        <taxon>Actinomycetes</taxon>
        <taxon>Streptosporangiales</taxon>
        <taxon>Streptosporangiaceae</taxon>
        <taxon>Nonomuraea</taxon>
    </lineage>
</organism>
<feature type="signal peptide" evidence="2">
    <location>
        <begin position="1"/>
        <end position="23"/>
    </location>
</feature>
<dbReference type="EC" id="3.5.-.-" evidence="4"/>
<dbReference type="PANTHER" id="PTHR22642:SF2">
    <property type="entry name" value="PROTEIN LONG AFTER FAR-RED 3"/>
    <property type="match status" value="1"/>
</dbReference>
<feature type="domain" description="Amidohydrolase 3" evidence="3">
    <location>
        <begin position="84"/>
        <end position="589"/>
    </location>
</feature>
<dbReference type="InterPro" id="IPR013108">
    <property type="entry name" value="Amidohydro_3"/>
</dbReference>
<dbReference type="InterPro" id="IPR032466">
    <property type="entry name" value="Metal_Hydrolase"/>
</dbReference>
<evidence type="ECO:0000313" key="4">
    <source>
        <dbReference type="EMBL" id="MFD1935638.1"/>
    </source>
</evidence>
<dbReference type="Gene3D" id="2.30.40.10">
    <property type="entry name" value="Urease, subunit C, domain 1"/>
    <property type="match status" value="1"/>
</dbReference>
<dbReference type="InterPro" id="IPR033932">
    <property type="entry name" value="YtcJ-like"/>
</dbReference>
<dbReference type="SUPFAM" id="SSF51556">
    <property type="entry name" value="Metallo-dependent hydrolases"/>
    <property type="match status" value="1"/>
</dbReference>
<evidence type="ECO:0000256" key="1">
    <source>
        <dbReference type="SAM" id="MobiDB-lite"/>
    </source>
</evidence>
<dbReference type="CDD" id="cd01300">
    <property type="entry name" value="YtcJ_like"/>
    <property type="match status" value="1"/>
</dbReference>
<dbReference type="Gene3D" id="3.20.20.140">
    <property type="entry name" value="Metal-dependent hydrolases"/>
    <property type="match status" value="1"/>
</dbReference>
<dbReference type="InterPro" id="IPR011059">
    <property type="entry name" value="Metal-dep_hydrolase_composite"/>
</dbReference>
<dbReference type="Proteomes" id="UP001597368">
    <property type="component" value="Unassembled WGS sequence"/>
</dbReference>
<keyword evidence="4" id="KW-0378">Hydrolase</keyword>
<feature type="region of interest" description="Disordered" evidence="1">
    <location>
        <begin position="201"/>
        <end position="221"/>
    </location>
</feature>
<dbReference type="Gene3D" id="3.10.310.70">
    <property type="match status" value="1"/>
</dbReference>
<comment type="caution">
    <text evidence="4">The sequence shown here is derived from an EMBL/GenBank/DDBJ whole genome shotgun (WGS) entry which is preliminary data.</text>
</comment>
<evidence type="ECO:0000313" key="5">
    <source>
        <dbReference type="Proteomes" id="UP001597368"/>
    </source>
</evidence>
<feature type="chain" id="PRO_5046715468" evidence="2">
    <location>
        <begin position="24"/>
        <end position="595"/>
    </location>
</feature>
<sequence>MENNPPRRAVLAAGAVVAASAVADGFTAPAEAASAADLVLTNGYVYTVDARDSVHRALAVSGGRIVYVGSVEGAARHIGDGTTVVDLGGRMVMPGLHDGHMHPMSGGQGLIGCDLKYASLTVERFQDEIRAYLDKTKDKEPGAWVVVSHWYVQAMRPKGTKLTRAHLDALDTKRPIIVQSTDGHTTLVNTRALKLAGITARTKNPPDGTIERDGSGEPTGVLQDGASTLVERKIPKPTAAENVEIARTALAALAQQGVTTFMDAVASEEGLRAFTTLQKRGELTARAHFAPLINVTDADPLKEPARLRRRYDNGRVTARAKVAVHNVKLFMDGVLQYPAQTAGLLEPYLVHRHDRWVPGREKGAQYWEQGKLDAVVLKLAKAGFDPHIHAIGDRAVRVALNAYTLLRRSGYTGTRPAIAHAELVDPADIPRFGRLDVVAAMGFHWAKPAPDSVETVKPYLGAERWATYEPEGDIFRKGGRVSLGSDWPVDPLDEWTAIKTVITRTAAPGSAFAKQGAMTPHQRLTRAAALRAATVNGAYQLRQERHTGSLEVGKLADLIVLDRNVMKIPAEEIAKTKVLLTMVGGTIVHGSADFG</sequence>
<dbReference type="Pfam" id="PF07969">
    <property type="entry name" value="Amidohydro_3"/>
    <property type="match status" value="1"/>
</dbReference>
<keyword evidence="2" id="KW-0732">Signal</keyword>